<dbReference type="EnsemblMetazoa" id="ADIR015021-RA">
    <property type="protein sequence ID" value="ADIR015021-PA"/>
    <property type="gene ID" value="ADIR015021"/>
</dbReference>
<name>A0A182NYY2_9DIPT</name>
<dbReference type="Proteomes" id="UP000075884">
    <property type="component" value="Unassembled WGS sequence"/>
</dbReference>
<accession>A0A182NYY2</accession>
<dbReference type="AlphaFoldDB" id="A0A182NYY2"/>
<proteinExistence type="predicted"/>
<evidence type="ECO:0000313" key="1">
    <source>
        <dbReference type="EnsemblMetazoa" id="ADIR015021-PA"/>
    </source>
</evidence>
<sequence>MVPFLATVLRLRSRSFACLFYVPAYVEPVLQMQ</sequence>
<dbReference type="VEuPathDB" id="VectorBase:ADIR015021"/>
<organism evidence="1 2">
    <name type="scientific">Anopheles dirus</name>
    <dbReference type="NCBI Taxonomy" id="7168"/>
    <lineage>
        <taxon>Eukaryota</taxon>
        <taxon>Metazoa</taxon>
        <taxon>Ecdysozoa</taxon>
        <taxon>Arthropoda</taxon>
        <taxon>Hexapoda</taxon>
        <taxon>Insecta</taxon>
        <taxon>Pterygota</taxon>
        <taxon>Neoptera</taxon>
        <taxon>Endopterygota</taxon>
        <taxon>Diptera</taxon>
        <taxon>Nematocera</taxon>
        <taxon>Culicoidea</taxon>
        <taxon>Culicidae</taxon>
        <taxon>Anophelinae</taxon>
        <taxon>Anopheles</taxon>
    </lineage>
</organism>
<protein>
    <submittedName>
        <fullName evidence="1">Uncharacterized protein</fullName>
    </submittedName>
</protein>
<reference evidence="1" key="2">
    <citation type="submission" date="2020-05" db="UniProtKB">
        <authorList>
            <consortium name="EnsemblMetazoa"/>
        </authorList>
    </citation>
    <scope>IDENTIFICATION</scope>
    <source>
        <strain evidence="1">WRAIR2</strain>
    </source>
</reference>
<reference evidence="2" key="1">
    <citation type="submission" date="2013-03" db="EMBL/GenBank/DDBJ databases">
        <title>The Genome Sequence of Anopheles dirus WRAIR2.</title>
        <authorList>
            <consortium name="The Broad Institute Genomics Platform"/>
            <person name="Neafsey D.E."/>
            <person name="Walton C."/>
            <person name="Walker B."/>
            <person name="Young S.K."/>
            <person name="Zeng Q."/>
            <person name="Gargeya S."/>
            <person name="Fitzgerald M."/>
            <person name="Haas B."/>
            <person name="Abouelleil A."/>
            <person name="Allen A.W."/>
            <person name="Alvarado L."/>
            <person name="Arachchi H.M."/>
            <person name="Berlin A.M."/>
            <person name="Chapman S.B."/>
            <person name="Gainer-Dewar J."/>
            <person name="Goldberg J."/>
            <person name="Griggs A."/>
            <person name="Gujja S."/>
            <person name="Hansen M."/>
            <person name="Howarth C."/>
            <person name="Imamovic A."/>
            <person name="Ireland A."/>
            <person name="Larimer J."/>
            <person name="McCowan C."/>
            <person name="Murphy C."/>
            <person name="Pearson M."/>
            <person name="Poon T.W."/>
            <person name="Priest M."/>
            <person name="Roberts A."/>
            <person name="Saif S."/>
            <person name="Shea T."/>
            <person name="Sisk P."/>
            <person name="Sykes S."/>
            <person name="Wortman J."/>
            <person name="Nusbaum C."/>
            <person name="Birren B."/>
        </authorList>
    </citation>
    <scope>NUCLEOTIDE SEQUENCE [LARGE SCALE GENOMIC DNA]</scope>
    <source>
        <strain evidence="2">WRAIR2</strain>
    </source>
</reference>
<evidence type="ECO:0000313" key="2">
    <source>
        <dbReference type="Proteomes" id="UP000075884"/>
    </source>
</evidence>
<keyword evidence="2" id="KW-1185">Reference proteome</keyword>